<comment type="caution">
    <text evidence="1">The sequence shown here is derived from an EMBL/GenBank/DDBJ whole genome shotgun (WGS) entry which is preliminary data.</text>
</comment>
<dbReference type="AlphaFoldDB" id="A0A151MVV9"/>
<accession>A0A151MVV9</accession>
<evidence type="ECO:0000313" key="2">
    <source>
        <dbReference type="Proteomes" id="UP000050525"/>
    </source>
</evidence>
<evidence type="ECO:0000313" key="1">
    <source>
        <dbReference type="EMBL" id="KYO28630.1"/>
    </source>
</evidence>
<name>A0A151MVV9_ALLMI</name>
<dbReference type="Proteomes" id="UP000050525">
    <property type="component" value="Unassembled WGS sequence"/>
</dbReference>
<keyword evidence="2" id="KW-1185">Reference proteome</keyword>
<protein>
    <submittedName>
        <fullName evidence="1">Uncharacterized protein</fullName>
    </submittedName>
</protein>
<reference evidence="1 2" key="1">
    <citation type="journal article" date="2012" name="Genome Biol.">
        <title>Sequencing three crocodilian genomes to illuminate the evolution of archosaurs and amniotes.</title>
        <authorList>
            <person name="St John J.A."/>
            <person name="Braun E.L."/>
            <person name="Isberg S.R."/>
            <person name="Miles L.G."/>
            <person name="Chong A.Y."/>
            <person name="Gongora J."/>
            <person name="Dalzell P."/>
            <person name="Moran C."/>
            <person name="Bed'hom B."/>
            <person name="Abzhanov A."/>
            <person name="Burgess S.C."/>
            <person name="Cooksey A.M."/>
            <person name="Castoe T.A."/>
            <person name="Crawford N.G."/>
            <person name="Densmore L.D."/>
            <person name="Drew J.C."/>
            <person name="Edwards S.V."/>
            <person name="Faircloth B.C."/>
            <person name="Fujita M.K."/>
            <person name="Greenwold M.J."/>
            <person name="Hoffmann F.G."/>
            <person name="Howard J.M."/>
            <person name="Iguchi T."/>
            <person name="Janes D.E."/>
            <person name="Khan S.Y."/>
            <person name="Kohno S."/>
            <person name="de Koning A.J."/>
            <person name="Lance S.L."/>
            <person name="McCarthy F.M."/>
            <person name="McCormack J.E."/>
            <person name="Merchant M.E."/>
            <person name="Peterson D.G."/>
            <person name="Pollock D.D."/>
            <person name="Pourmand N."/>
            <person name="Raney B.J."/>
            <person name="Roessler K.A."/>
            <person name="Sanford J.R."/>
            <person name="Sawyer R.H."/>
            <person name="Schmidt C.J."/>
            <person name="Triplett E.W."/>
            <person name="Tuberville T.D."/>
            <person name="Venegas-Anaya M."/>
            <person name="Howard J.T."/>
            <person name="Jarvis E.D."/>
            <person name="Guillette L.J.Jr."/>
            <person name="Glenn T.C."/>
            <person name="Green R.E."/>
            <person name="Ray D.A."/>
        </authorList>
    </citation>
    <scope>NUCLEOTIDE SEQUENCE [LARGE SCALE GENOMIC DNA]</scope>
    <source>
        <strain evidence="1">KSC_2009_1</strain>
    </source>
</reference>
<sequence>MLSVSPNLSTILPSSVPTLTYFLPSSPISGYVKRCRDTSANRKQVTTTVILNTESHIILSRRERRLTGHTCGLLAHVCPLQRT</sequence>
<gene>
    <name evidence="1" type="ORF">Y1Q_0013916</name>
</gene>
<proteinExistence type="predicted"/>
<organism evidence="1 2">
    <name type="scientific">Alligator mississippiensis</name>
    <name type="common">American alligator</name>
    <dbReference type="NCBI Taxonomy" id="8496"/>
    <lineage>
        <taxon>Eukaryota</taxon>
        <taxon>Metazoa</taxon>
        <taxon>Chordata</taxon>
        <taxon>Craniata</taxon>
        <taxon>Vertebrata</taxon>
        <taxon>Euteleostomi</taxon>
        <taxon>Archelosauria</taxon>
        <taxon>Archosauria</taxon>
        <taxon>Crocodylia</taxon>
        <taxon>Alligatoridae</taxon>
        <taxon>Alligatorinae</taxon>
        <taxon>Alligator</taxon>
    </lineage>
</organism>
<dbReference type="EMBL" id="AKHW03004844">
    <property type="protein sequence ID" value="KYO28630.1"/>
    <property type="molecule type" value="Genomic_DNA"/>
</dbReference>